<dbReference type="SUPFAM" id="SSF53254">
    <property type="entry name" value="Phosphoglycerate mutase-like"/>
    <property type="match status" value="1"/>
</dbReference>
<evidence type="ECO:0000313" key="2">
    <source>
        <dbReference type="Proteomes" id="UP000649617"/>
    </source>
</evidence>
<gene>
    <name evidence="1" type="primary">TANC1</name>
    <name evidence="1" type="ORF">SPIL2461_LOCUS13601</name>
</gene>
<organism evidence="1 2">
    <name type="scientific">Symbiodinium pilosum</name>
    <name type="common">Dinoflagellate</name>
    <dbReference type="NCBI Taxonomy" id="2952"/>
    <lineage>
        <taxon>Eukaryota</taxon>
        <taxon>Sar</taxon>
        <taxon>Alveolata</taxon>
        <taxon>Dinophyceae</taxon>
        <taxon>Suessiales</taxon>
        <taxon>Symbiodiniaceae</taxon>
        <taxon>Symbiodinium</taxon>
    </lineage>
</organism>
<reference evidence="1" key="1">
    <citation type="submission" date="2021-02" db="EMBL/GenBank/DDBJ databases">
        <authorList>
            <person name="Dougan E. K."/>
            <person name="Rhodes N."/>
            <person name="Thang M."/>
            <person name="Chan C."/>
        </authorList>
    </citation>
    <scope>NUCLEOTIDE SEQUENCE</scope>
</reference>
<dbReference type="Pfam" id="PF00300">
    <property type="entry name" value="His_Phos_1"/>
    <property type="match status" value="1"/>
</dbReference>
<dbReference type="OrthoDB" id="414418at2759"/>
<proteinExistence type="predicted"/>
<keyword evidence="2" id="KW-1185">Reference proteome</keyword>
<dbReference type="Gene3D" id="3.40.50.1240">
    <property type="entry name" value="Phosphoglycerate mutase-like"/>
    <property type="match status" value="1"/>
</dbReference>
<dbReference type="AlphaFoldDB" id="A0A812TGG9"/>
<accession>A0A812TGG9</accession>
<protein>
    <submittedName>
        <fullName evidence="1">TANC1 protein</fullName>
    </submittedName>
</protein>
<sequence>MRQWAVPGANSKWGGPPGCAILQEHRDRDPRYLRGPAVAPDQLRPEALAGTGALLRTAAELKSAGWTRVNAEYASCVPLHDRGYHWGKFEIHEEIVERLVHVAHRQVRQHPGETIVLVSHGGPTQYALRGLSGQKPQGAGGMTAMSVLRALPGDFEDQKSWEVLVSNDASHAQAFAHGVETKI</sequence>
<dbReference type="InterPro" id="IPR029033">
    <property type="entry name" value="His_PPase_superfam"/>
</dbReference>
<name>A0A812TGG9_SYMPI</name>
<dbReference type="Proteomes" id="UP000649617">
    <property type="component" value="Unassembled WGS sequence"/>
</dbReference>
<dbReference type="EMBL" id="CAJNIZ010029957">
    <property type="protein sequence ID" value="CAE7520033.1"/>
    <property type="molecule type" value="Genomic_DNA"/>
</dbReference>
<dbReference type="InterPro" id="IPR013078">
    <property type="entry name" value="His_Pase_superF_clade-1"/>
</dbReference>
<evidence type="ECO:0000313" key="1">
    <source>
        <dbReference type="EMBL" id="CAE7520033.1"/>
    </source>
</evidence>
<comment type="caution">
    <text evidence="1">The sequence shown here is derived from an EMBL/GenBank/DDBJ whole genome shotgun (WGS) entry which is preliminary data.</text>
</comment>